<dbReference type="Proteomes" id="UP000313359">
    <property type="component" value="Unassembled WGS sequence"/>
</dbReference>
<organism evidence="2 3">
    <name type="scientific">Lentinus tigrinus ALCF2SS1-6</name>
    <dbReference type="NCBI Taxonomy" id="1328759"/>
    <lineage>
        <taxon>Eukaryota</taxon>
        <taxon>Fungi</taxon>
        <taxon>Dikarya</taxon>
        <taxon>Basidiomycota</taxon>
        <taxon>Agaricomycotina</taxon>
        <taxon>Agaricomycetes</taxon>
        <taxon>Polyporales</taxon>
        <taxon>Polyporaceae</taxon>
        <taxon>Lentinus</taxon>
    </lineage>
</organism>
<dbReference type="PANTHER" id="PTHR23024:SF24">
    <property type="entry name" value="ALPHA_BETA HYDROLASE FOLD-3 DOMAIN-CONTAINING PROTEIN"/>
    <property type="match status" value="1"/>
</dbReference>
<evidence type="ECO:0000259" key="1">
    <source>
        <dbReference type="Pfam" id="PF07859"/>
    </source>
</evidence>
<feature type="domain" description="Alpha/beta hydrolase fold-3" evidence="1">
    <location>
        <begin position="95"/>
        <end position="310"/>
    </location>
</feature>
<evidence type="ECO:0000313" key="2">
    <source>
        <dbReference type="EMBL" id="RPD55186.1"/>
    </source>
</evidence>
<dbReference type="PANTHER" id="PTHR23024">
    <property type="entry name" value="ARYLACETAMIDE DEACETYLASE"/>
    <property type="match status" value="1"/>
</dbReference>
<dbReference type="OrthoDB" id="408631at2759"/>
<proteinExistence type="predicted"/>
<sequence>MNLNLDAEIAAALAATPALTNPPPPPEGVSEIEHARQELIEPNAAYTKYYAQKLPEDAEGKLYVVDDMRVPVEGGDILARVVRPLSQENETFPVLVWYHGGGWVVSDVTMDDYHLRTVSIELQLVIVNVEYRLAPEYPFPTAFDDSYKALKWVAEHASNLRVDLKKGFLVGGESAGGSLAAGVALKARDDPFFSTNHVTGQWLQEPVVCHPDAYPEEYKADFHAFEKNSGTPLLSSELCRLLLDMYGAPPTDVGTYPLMAPSHAGLPPAFIQVQECDPLHDDGIVYEKALRAAGVKTQLIQNRGTLHGFHYYFFDSAAARKQDREARDGLRWLLSVV</sequence>
<dbReference type="SUPFAM" id="SSF53474">
    <property type="entry name" value="alpha/beta-Hydrolases"/>
    <property type="match status" value="1"/>
</dbReference>
<dbReference type="EMBL" id="ML122297">
    <property type="protein sequence ID" value="RPD55186.1"/>
    <property type="molecule type" value="Genomic_DNA"/>
</dbReference>
<reference evidence="2" key="1">
    <citation type="journal article" date="2018" name="Genome Biol. Evol.">
        <title>Genomics and development of Lentinus tigrinus, a white-rot wood-decaying mushroom with dimorphic fruiting bodies.</title>
        <authorList>
            <person name="Wu B."/>
            <person name="Xu Z."/>
            <person name="Knudson A."/>
            <person name="Carlson A."/>
            <person name="Chen N."/>
            <person name="Kovaka S."/>
            <person name="LaButti K."/>
            <person name="Lipzen A."/>
            <person name="Pennachio C."/>
            <person name="Riley R."/>
            <person name="Schakwitz W."/>
            <person name="Umezawa K."/>
            <person name="Ohm R.A."/>
            <person name="Grigoriev I.V."/>
            <person name="Nagy L.G."/>
            <person name="Gibbons J."/>
            <person name="Hibbett D."/>
        </authorList>
    </citation>
    <scope>NUCLEOTIDE SEQUENCE [LARGE SCALE GENOMIC DNA]</scope>
    <source>
        <strain evidence="2">ALCF2SS1-6</strain>
    </source>
</reference>
<protein>
    <recommendedName>
        <fullName evidence="1">Alpha/beta hydrolase fold-3 domain-containing protein</fullName>
    </recommendedName>
</protein>
<dbReference type="InterPro" id="IPR050466">
    <property type="entry name" value="Carboxylest/Gibb_receptor"/>
</dbReference>
<dbReference type="InterPro" id="IPR013094">
    <property type="entry name" value="AB_hydrolase_3"/>
</dbReference>
<dbReference type="GO" id="GO:0016787">
    <property type="term" value="F:hydrolase activity"/>
    <property type="evidence" value="ECO:0007669"/>
    <property type="project" value="InterPro"/>
</dbReference>
<dbReference type="STRING" id="1328759.A0A5C2RX06"/>
<keyword evidence="3" id="KW-1185">Reference proteome</keyword>
<dbReference type="AlphaFoldDB" id="A0A5C2RX06"/>
<dbReference type="InterPro" id="IPR029058">
    <property type="entry name" value="AB_hydrolase_fold"/>
</dbReference>
<accession>A0A5C2RX06</accession>
<name>A0A5C2RX06_9APHY</name>
<evidence type="ECO:0000313" key="3">
    <source>
        <dbReference type="Proteomes" id="UP000313359"/>
    </source>
</evidence>
<dbReference type="Pfam" id="PF07859">
    <property type="entry name" value="Abhydrolase_3"/>
    <property type="match status" value="1"/>
</dbReference>
<gene>
    <name evidence="2" type="ORF">L227DRAFT_657038</name>
</gene>
<dbReference type="Gene3D" id="3.40.50.1820">
    <property type="entry name" value="alpha/beta hydrolase"/>
    <property type="match status" value="1"/>
</dbReference>